<dbReference type="EMBL" id="BGZK01001461">
    <property type="protein sequence ID" value="GBP80411.1"/>
    <property type="molecule type" value="Genomic_DNA"/>
</dbReference>
<organism evidence="1 2">
    <name type="scientific">Eumeta variegata</name>
    <name type="common">Bagworm moth</name>
    <name type="synonym">Eumeta japonica</name>
    <dbReference type="NCBI Taxonomy" id="151549"/>
    <lineage>
        <taxon>Eukaryota</taxon>
        <taxon>Metazoa</taxon>
        <taxon>Ecdysozoa</taxon>
        <taxon>Arthropoda</taxon>
        <taxon>Hexapoda</taxon>
        <taxon>Insecta</taxon>
        <taxon>Pterygota</taxon>
        <taxon>Neoptera</taxon>
        <taxon>Endopterygota</taxon>
        <taxon>Lepidoptera</taxon>
        <taxon>Glossata</taxon>
        <taxon>Ditrysia</taxon>
        <taxon>Tineoidea</taxon>
        <taxon>Psychidae</taxon>
        <taxon>Oiketicinae</taxon>
        <taxon>Eumeta</taxon>
    </lineage>
</organism>
<gene>
    <name evidence="1" type="ORF">EVAR_57665_1</name>
</gene>
<proteinExistence type="predicted"/>
<reference evidence="1 2" key="1">
    <citation type="journal article" date="2019" name="Commun. Biol.">
        <title>The bagworm genome reveals a unique fibroin gene that provides high tensile strength.</title>
        <authorList>
            <person name="Kono N."/>
            <person name="Nakamura H."/>
            <person name="Ohtoshi R."/>
            <person name="Tomita M."/>
            <person name="Numata K."/>
            <person name="Arakawa K."/>
        </authorList>
    </citation>
    <scope>NUCLEOTIDE SEQUENCE [LARGE SCALE GENOMIC DNA]</scope>
</reference>
<dbReference type="AlphaFoldDB" id="A0A4C1YV99"/>
<name>A0A4C1YV99_EUMVA</name>
<evidence type="ECO:0000313" key="1">
    <source>
        <dbReference type="EMBL" id="GBP80411.1"/>
    </source>
</evidence>
<comment type="caution">
    <text evidence="1">The sequence shown here is derived from an EMBL/GenBank/DDBJ whole genome shotgun (WGS) entry which is preliminary data.</text>
</comment>
<keyword evidence="2" id="KW-1185">Reference proteome</keyword>
<evidence type="ECO:0000313" key="2">
    <source>
        <dbReference type="Proteomes" id="UP000299102"/>
    </source>
</evidence>
<accession>A0A4C1YV99</accession>
<dbReference type="Proteomes" id="UP000299102">
    <property type="component" value="Unassembled WGS sequence"/>
</dbReference>
<protein>
    <submittedName>
        <fullName evidence="1">Uncharacterized protein</fullName>
    </submittedName>
</protein>
<sequence length="129" mass="14252">MALHELAADNPARNPVTSCTKRVSNVFIRDILGFMRLGRLTISVFRKQLAQQTDEAIHTVHPRRRRLVAVAQAGCLNIQCLIAKKKRERAGYRRAMLSCADAGPGTWGRQSGFGNGGYLGPHPGDRDKL</sequence>